<dbReference type="Gene3D" id="3.90.550.10">
    <property type="entry name" value="Spore Coat Polysaccharide Biosynthesis Protein SpsA, Chain A"/>
    <property type="match status" value="1"/>
</dbReference>
<dbReference type="SUPFAM" id="SSF53448">
    <property type="entry name" value="Nucleotide-diphospho-sugar transferases"/>
    <property type="match status" value="1"/>
</dbReference>
<dbReference type="Pfam" id="PF02709">
    <property type="entry name" value="Glyco_transf_7C"/>
    <property type="match status" value="1"/>
</dbReference>
<keyword evidence="1 3" id="KW-0808">Transferase</keyword>
<keyword evidence="3" id="KW-0328">Glycosyltransferase</keyword>
<accession>A0A4R6Y3B5</accession>
<protein>
    <submittedName>
        <fullName evidence="3">Galactosyltransferase-like protein</fullName>
    </submittedName>
</protein>
<gene>
    <name evidence="3" type="ORF">DFR44_11446</name>
</gene>
<evidence type="ECO:0000256" key="1">
    <source>
        <dbReference type="ARBA" id="ARBA00022679"/>
    </source>
</evidence>
<dbReference type="GO" id="GO:0005975">
    <property type="term" value="P:carbohydrate metabolic process"/>
    <property type="evidence" value="ECO:0007669"/>
    <property type="project" value="InterPro"/>
</dbReference>
<dbReference type="InterPro" id="IPR027791">
    <property type="entry name" value="Galactosyl_T_C"/>
</dbReference>
<dbReference type="InterPro" id="IPR029044">
    <property type="entry name" value="Nucleotide-diphossugar_trans"/>
</dbReference>
<dbReference type="RefSeq" id="WP_133620609.1">
    <property type="nucleotide sequence ID" value="NZ_SNZE01000014.1"/>
</dbReference>
<dbReference type="OrthoDB" id="9801954at2"/>
<evidence type="ECO:0000313" key="3">
    <source>
        <dbReference type="EMBL" id="TDR31009.1"/>
    </source>
</evidence>
<dbReference type="PRINTS" id="PR02050">
    <property type="entry name" value="B14GALTRFASE"/>
</dbReference>
<dbReference type="Proteomes" id="UP000294480">
    <property type="component" value="Unassembled WGS sequence"/>
</dbReference>
<keyword evidence="4" id="KW-1185">Reference proteome</keyword>
<feature type="domain" description="Galactosyltransferase C-terminal" evidence="2">
    <location>
        <begin position="163"/>
        <end position="215"/>
    </location>
</feature>
<proteinExistence type="predicted"/>
<dbReference type="AlphaFoldDB" id="A0A4R6Y3B5"/>
<evidence type="ECO:0000313" key="4">
    <source>
        <dbReference type="Proteomes" id="UP000294480"/>
    </source>
</evidence>
<organism evidence="3 4">
    <name type="scientific">Hydromonas duriensis</name>
    <dbReference type="NCBI Taxonomy" id="1527608"/>
    <lineage>
        <taxon>Bacteria</taxon>
        <taxon>Pseudomonadati</taxon>
        <taxon>Pseudomonadota</taxon>
        <taxon>Betaproteobacteria</taxon>
        <taxon>Burkholderiales</taxon>
        <taxon>Burkholderiaceae</taxon>
        <taxon>Hydromonas</taxon>
    </lineage>
</organism>
<sequence>MTEKFSLLNADVIMSYRGNTPEREDNLYAVLRHFDLTYTDYTIWLMEADAAPKFDWRRLSDNKVRHVFFPNSGPFPKAMLYNMGAKLSQSQILIFNDVDCIAEPKNVRDSVSELIHFRQHDVLCPFWEMINVEGALKKRFLEDPRYELFNGIHKNALVPETSILYERNAGGIFIFRRTDFIKVGGLNMQFKGWGGEDSELLHRATRLGLRWSSLGTPLFHLNHDSPNRDGWREQAMPNVELGNQSEHMPIEQLQALADELRQFFVA</sequence>
<evidence type="ECO:0000259" key="2">
    <source>
        <dbReference type="Pfam" id="PF02709"/>
    </source>
</evidence>
<name>A0A4R6Y3B5_9BURK</name>
<comment type="caution">
    <text evidence="3">The sequence shown here is derived from an EMBL/GenBank/DDBJ whole genome shotgun (WGS) entry which is preliminary data.</text>
</comment>
<dbReference type="EMBL" id="SNZE01000014">
    <property type="protein sequence ID" value="TDR31009.1"/>
    <property type="molecule type" value="Genomic_DNA"/>
</dbReference>
<dbReference type="InterPro" id="IPR003859">
    <property type="entry name" value="Galactosyl_T"/>
</dbReference>
<dbReference type="GO" id="GO:0016757">
    <property type="term" value="F:glycosyltransferase activity"/>
    <property type="evidence" value="ECO:0007669"/>
    <property type="project" value="UniProtKB-KW"/>
</dbReference>
<reference evidence="3 4" key="1">
    <citation type="submission" date="2019-03" db="EMBL/GenBank/DDBJ databases">
        <title>Genomic Encyclopedia of Type Strains, Phase IV (KMG-IV): sequencing the most valuable type-strain genomes for metagenomic binning, comparative biology and taxonomic classification.</title>
        <authorList>
            <person name="Goeker M."/>
        </authorList>
    </citation>
    <scope>NUCLEOTIDE SEQUENCE [LARGE SCALE GENOMIC DNA]</scope>
    <source>
        <strain evidence="3 4">DSM 102852</strain>
    </source>
</reference>